<reference evidence="1 2" key="1">
    <citation type="submission" date="2019-12" db="EMBL/GenBank/DDBJ databases">
        <title>Nocardia macrotermitis sp. nov. and Nocardia aurantia sp. nov., isolated from the gut of the fungus growing-termite Macrotermes natalensis.</title>
        <authorList>
            <person name="Christine B."/>
            <person name="Rene B."/>
        </authorList>
    </citation>
    <scope>NUCLEOTIDE SEQUENCE [LARGE SCALE GENOMIC DNA]</scope>
    <source>
        <strain evidence="1 2">DSM 102126</strain>
    </source>
</reference>
<name>A0A6I4WBM0_9ACTN</name>
<dbReference type="OrthoDB" id="6059224at2"/>
<evidence type="ECO:0000313" key="1">
    <source>
        <dbReference type="EMBL" id="MXQ66951.1"/>
    </source>
</evidence>
<sequence>MSGEHIEGPVHGVAAGVAYLALPPTAVDARPAGPTRMIVGWPGFDPPRSAVSLALALPLTGVPTWRVYLELPSDAPPDGLGSGSFLESRAMESYGTAVETAVANLPAVLDDLRRDLGVPDGPIGLTGFSTGAAAALLTVAAGTVPVSAAALVTPVVSPHRSARALENRSGRRRTWDRRATALAGRLDLGARARDLADRNVPLLLVAGSRDRIVPPGEVTALRDRLVRTGASATEAVTFPMDHALAAEPGTEARPPITEAVRLDAALTEWFRERFAAVTAPREPGRAALLVPQPRESTS</sequence>
<gene>
    <name evidence="1" type="ORF">GQ466_23315</name>
</gene>
<accession>A0A6I4WBM0</accession>
<organism evidence="1 2">
    <name type="scientific">Actinomadura rayongensis</name>
    <dbReference type="NCBI Taxonomy" id="1429076"/>
    <lineage>
        <taxon>Bacteria</taxon>
        <taxon>Bacillati</taxon>
        <taxon>Actinomycetota</taxon>
        <taxon>Actinomycetes</taxon>
        <taxon>Streptosporangiales</taxon>
        <taxon>Thermomonosporaceae</taxon>
        <taxon>Actinomadura</taxon>
    </lineage>
</organism>
<dbReference type="SUPFAM" id="SSF53474">
    <property type="entry name" value="alpha/beta-Hydrolases"/>
    <property type="match status" value="1"/>
</dbReference>
<evidence type="ECO:0008006" key="3">
    <source>
        <dbReference type="Google" id="ProtNLM"/>
    </source>
</evidence>
<dbReference type="AlphaFoldDB" id="A0A6I4WBM0"/>
<dbReference type="InterPro" id="IPR029058">
    <property type="entry name" value="AB_hydrolase_fold"/>
</dbReference>
<dbReference type="EMBL" id="WUTW01000005">
    <property type="protein sequence ID" value="MXQ66951.1"/>
    <property type="molecule type" value="Genomic_DNA"/>
</dbReference>
<dbReference type="RefSeq" id="WP_161105125.1">
    <property type="nucleotide sequence ID" value="NZ_JBHLYI010000003.1"/>
</dbReference>
<evidence type="ECO:0000313" key="2">
    <source>
        <dbReference type="Proteomes" id="UP000431901"/>
    </source>
</evidence>
<proteinExistence type="predicted"/>
<keyword evidence="2" id="KW-1185">Reference proteome</keyword>
<dbReference type="Gene3D" id="3.40.50.1820">
    <property type="entry name" value="alpha/beta hydrolase"/>
    <property type="match status" value="1"/>
</dbReference>
<comment type="caution">
    <text evidence="1">The sequence shown here is derived from an EMBL/GenBank/DDBJ whole genome shotgun (WGS) entry which is preliminary data.</text>
</comment>
<protein>
    <recommendedName>
        <fullName evidence="3">Prolyl oligopeptidase family serine peptidase</fullName>
    </recommendedName>
</protein>
<dbReference type="Proteomes" id="UP000431901">
    <property type="component" value="Unassembled WGS sequence"/>
</dbReference>